<evidence type="ECO:0000313" key="2">
    <source>
        <dbReference type="EMBL" id="JAI01241.1"/>
    </source>
</evidence>
<keyword evidence="1" id="KW-1133">Transmembrane helix</keyword>
<keyword evidence="1" id="KW-0472">Membrane</keyword>
<dbReference type="AlphaFoldDB" id="A0A0E9XHF4"/>
<name>A0A0E9XHF4_ANGAN</name>
<sequence>MENEVQVQLISRLHHDTNSFYVNKIISKIIILILFTPLC</sequence>
<feature type="transmembrane region" description="Helical" evidence="1">
    <location>
        <begin position="20"/>
        <end position="38"/>
    </location>
</feature>
<dbReference type="EMBL" id="GBXM01007337">
    <property type="protein sequence ID" value="JAI01241.1"/>
    <property type="molecule type" value="Transcribed_RNA"/>
</dbReference>
<organism evidence="2">
    <name type="scientific">Anguilla anguilla</name>
    <name type="common">European freshwater eel</name>
    <name type="synonym">Muraena anguilla</name>
    <dbReference type="NCBI Taxonomy" id="7936"/>
    <lineage>
        <taxon>Eukaryota</taxon>
        <taxon>Metazoa</taxon>
        <taxon>Chordata</taxon>
        <taxon>Craniata</taxon>
        <taxon>Vertebrata</taxon>
        <taxon>Euteleostomi</taxon>
        <taxon>Actinopterygii</taxon>
        <taxon>Neopterygii</taxon>
        <taxon>Teleostei</taxon>
        <taxon>Anguilliformes</taxon>
        <taxon>Anguillidae</taxon>
        <taxon>Anguilla</taxon>
    </lineage>
</organism>
<accession>A0A0E9XHF4</accession>
<proteinExistence type="predicted"/>
<reference evidence="2" key="1">
    <citation type="submission" date="2014-11" db="EMBL/GenBank/DDBJ databases">
        <authorList>
            <person name="Amaro Gonzalez C."/>
        </authorList>
    </citation>
    <scope>NUCLEOTIDE SEQUENCE</scope>
</reference>
<protein>
    <submittedName>
        <fullName evidence="2">Uncharacterized protein</fullName>
    </submittedName>
</protein>
<keyword evidence="1" id="KW-0812">Transmembrane</keyword>
<reference evidence="2" key="2">
    <citation type="journal article" date="2015" name="Fish Shellfish Immunol.">
        <title>Early steps in the European eel (Anguilla anguilla)-Vibrio vulnificus interaction in the gills: Role of the RtxA13 toxin.</title>
        <authorList>
            <person name="Callol A."/>
            <person name="Pajuelo D."/>
            <person name="Ebbesson L."/>
            <person name="Teles M."/>
            <person name="MacKenzie S."/>
            <person name="Amaro C."/>
        </authorList>
    </citation>
    <scope>NUCLEOTIDE SEQUENCE</scope>
</reference>
<evidence type="ECO:0000256" key="1">
    <source>
        <dbReference type="SAM" id="Phobius"/>
    </source>
</evidence>